<keyword evidence="1" id="KW-0812">Transmembrane</keyword>
<keyword evidence="1" id="KW-0472">Membrane</keyword>
<feature type="domain" description="Mce/MlaD" evidence="2">
    <location>
        <begin position="50"/>
        <end position="126"/>
    </location>
</feature>
<evidence type="ECO:0000313" key="3">
    <source>
        <dbReference type="EMBL" id="EHN10924.1"/>
    </source>
</evidence>
<evidence type="ECO:0000313" key="4">
    <source>
        <dbReference type="Proteomes" id="UP000005143"/>
    </source>
</evidence>
<dbReference type="PANTHER" id="PTHR33371:SF4">
    <property type="entry name" value="INTERMEMBRANE PHOSPHOLIPID TRANSPORT SYSTEM BINDING PROTEIN MLAD"/>
    <property type="match status" value="1"/>
</dbReference>
<dbReference type="Proteomes" id="UP000005143">
    <property type="component" value="Unassembled WGS sequence"/>
</dbReference>
<accession>H0E5Y3</accession>
<dbReference type="InterPro" id="IPR052336">
    <property type="entry name" value="MlaD_Phospholipid_Transporter"/>
</dbReference>
<organism evidence="3 4">
    <name type="scientific">Patulibacter medicamentivorans</name>
    <dbReference type="NCBI Taxonomy" id="1097667"/>
    <lineage>
        <taxon>Bacteria</taxon>
        <taxon>Bacillati</taxon>
        <taxon>Actinomycetota</taxon>
        <taxon>Thermoleophilia</taxon>
        <taxon>Solirubrobacterales</taxon>
        <taxon>Patulibacteraceae</taxon>
        <taxon>Patulibacter</taxon>
    </lineage>
</organism>
<evidence type="ECO:0000256" key="1">
    <source>
        <dbReference type="SAM" id="Phobius"/>
    </source>
</evidence>
<evidence type="ECO:0000259" key="2">
    <source>
        <dbReference type="Pfam" id="PF02470"/>
    </source>
</evidence>
<reference evidence="3 4" key="1">
    <citation type="journal article" date="2013" name="Biodegradation">
        <title>Quantitative proteomic analysis of ibuprofen-degrading Patulibacter sp. strain I11.</title>
        <authorList>
            <person name="Almeida B."/>
            <person name="Kjeldal H."/>
            <person name="Lolas I."/>
            <person name="Knudsen A.D."/>
            <person name="Carvalho G."/>
            <person name="Nielsen K.L."/>
            <person name="Barreto Crespo M.T."/>
            <person name="Stensballe A."/>
            <person name="Nielsen J.L."/>
        </authorList>
    </citation>
    <scope>NUCLEOTIDE SEQUENCE [LARGE SCALE GENOMIC DNA]</scope>
    <source>
        <strain evidence="3 4">I11</strain>
    </source>
</reference>
<sequence length="443" mass="47907">MKRAIRFHGSQAVKLVLLMVLGVVVGGYIFGHQNFVPPSWVPFVGKEHFYLNARFQTANGVAPGQGQAVTISGIRVGDVAAVKLDRGAAVVRLRMNPKYAHVYPDASFLLRPKTGLKDMVVEIDPGTRAAGPALKNGATVSSALTAPDVNLDEVLASLDSDTRTELANLVSQAGVALGGKGGRALARDLRRFTPLSYHSAEATRLVARRSGQLKRLVHNLGLIADELGGRDEQLARFVRANADVFRRFANQNRNLGQALDRFPGALKASDEALRKADHFAKTLQVGAPRLLPGARALPSALREFRPFLEQTTPVLREQLRPFSREAQPTVRALAPAARDLAAAAPNIDRVLRVFNALTDTLAFDPPGAGKGYLYYLPWANHNTNSALSSQDGVGATRRSMIYIPCGVLQFADSLYTRNPPVGTLLRLINIPTYQAQCAGTPDK</sequence>
<protein>
    <recommendedName>
        <fullName evidence="2">Mce/MlaD domain-containing protein</fullName>
    </recommendedName>
</protein>
<dbReference type="OrthoDB" id="5242258at2"/>
<comment type="caution">
    <text evidence="3">The sequence shown here is derived from an EMBL/GenBank/DDBJ whole genome shotgun (WGS) entry which is preliminary data.</text>
</comment>
<gene>
    <name evidence="3" type="ORF">PAI11_22340</name>
</gene>
<dbReference type="EMBL" id="AGUD01000196">
    <property type="protein sequence ID" value="EHN10924.1"/>
    <property type="molecule type" value="Genomic_DNA"/>
</dbReference>
<keyword evidence="1" id="KW-1133">Transmembrane helix</keyword>
<dbReference type="AlphaFoldDB" id="H0E5Y3"/>
<dbReference type="RefSeq" id="WP_007574908.1">
    <property type="nucleotide sequence ID" value="NZ_AGUD01000196.1"/>
</dbReference>
<keyword evidence="4" id="KW-1185">Reference proteome</keyword>
<feature type="transmembrane region" description="Helical" evidence="1">
    <location>
        <begin position="12"/>
        <end position="31"/>
    </location>
</feature>
<dbReference type="Pfam" id="PF02470">
    <property type="entry name" value="MlaD"/>
    <property type="match status" value="1"/>
</dbReference>
<dbReference type="InterPro" id="IPR003399">
    <property type="entry name" value="Mce/MlaD"/>
</dbReference>
<name>H0E5Y3_9ACTN</name>
<proteinExistence type="predicted"/>
<dbReference type="PANTHER" id="PTHR33371">
    <property type="entry name" value="INTERMEMBRANE PHOSPHOLIPID TRANSPORT SYSTEM BINDING PROTEIN MLAD-RELATED"/>
    <property type="match status" value="1"/>
</dbReference>